<keyword evidence="3 4" id="KW-0443">Lipid metabolism</keyword>
<feature type="active site" description="Proton acceptor" evidence="4">
    <location>
        <position position="177"/>
    </location>
</feature>
<dbReference type="InterPro" id="IPR002641">
    <property type="entry name" value="PNPLA_dom"/>
</dbReference>
<dbReference type="EMBL" id="JBHSWJ010000002">
    <property type="protein sequence ID" value="MFC6714047.1"/>
    <property type="molecule type" value="Genomic_DNA"/>
</dbReference>
<sequence length="286" mass="31219">MKTAFVLGGGGLLGATQIGGMRALLERGVHPDLVVGTSIGAINGAHVAYSPTVENLDALAEHWVRLSSARSLRDLRTVAPTDPGATPPRRFGRARKLSLRKPSYLYPAGPFLRMLRATLPTQTFDGLQLPFQCVAASVERSVAQWFSEGPLPEAVMASCSVPGLFPPFRIGDEHYYDGGLVHSIPIGRAIALGATRIYVLHVGRVEQALKPPEWPWEVGTVAFEIARRHRYMEEIAETPSDIELHVMPSGTDDAPMVSLLHLNTEFVTGRIDAAHRAAVKYLEQER</sequence>
<dbReference type="InterPro" id="IPR050301">
    <property type="entry name" value="NTE"/>
</dbReference>
<feature type="short sequence motif" description="GXGXXG" evidence="4">
    <location>
        <begin position="9"/>
        <end position="14"/>
    </location>
</feature>
<dbReference type="PANTHER" id="PTHR14226">
    <property type="entry name" value="NEUROPATHY TARGET ESTERASE/SWISS CHEESE D.MELANOGASTER"/>
    <property type="match status" value="1"/>
</dbReference>
<evidence type="ECO:0000313" key="7">
    <source>
        <dbReference type="Proteomes" id="UP001596356"/>
    </source>
</evidence>
<evidence type="ECO:0000313" key="6">
    <source>
        <dbReference type="EMBL" id="MFC6714047.1"/>
    </source>
</evidence>
<keyword evidence="1 4" id="KW-0378">Hydrolase</keyword>
<evidence type="ECO:0000256" key="1">
    <source>
        <dbReference type="ARBA" id="ARBA00022801"/>
    </source>
</evidence>
<evidence type="ECO:0000259" key="5">
    <source>
        <dbReference type="PROSITE" id="PS51635"/>
    </source>
</evidence>
<accession>A0ABW2ASF1</accession>
<evidence type="ECO:0000256" key="2">
    <source>
        <dbReference type="ARBA" id="ARBA00022963"/>
    </source>
</evidence>
<dbReference type="SUPFAM" id="SSF52151">
    <property type="entry name" value="FabD/lysophospholipase-like"/>
    <property type="match status" value="1"/>
</dbReference>
<feature type="active site" description="Nucleophile" evidence="4">
    <location>
        <position position="38"/>
    </location>
</feature>
<feature type="short sequence motif" description="DGA/G" evidence="4">
    <location>
        <begin position="177"/>
        <end position="179"/>
    </location>
</feature>
<dbReference type="PANTHER" id="PTHR14226:SF29">
    <property type="entry name" value="NEUROPATHY TARGET ESTERASE SWS"/>
    <property type="match status" value="1"/>
</dbReference>
<reference evidence="7" key="1">
    <citation type="journal article" date="2019" name="Int. J. Syst. Evol. Microbiol.">
        <title>The Global Catalogue of Microorganisms (GCM) 10K type strain sequencing project: providing services to taxonomists for standard genome sequencing and annotation.</title>
        <authorList>
            <consortium name="The Broad Institute Genomics Platform"/>
            <consortium name="The Broad Institute Genome Sequencing Center for Infectious Disease"/>
            <person name="Wu L."/>
            <person name="Ma J."/>
        </authorList>
    </citation>
    <scope>NUCLEOTIDE SEQUENCE [LARGE SCALE GENOMIC DNA]</scope>
    <source>
        <strain evidence="7">NBRC 106593</strain>
    </source>
</reference>
<feature type="short sequence motif" description="GXSXG" evidence="4">
    <location>
        <begin position="36"/>
        <end position="40"/>
    </location>
</feature>
<dbReference type="PROSITE" id="PS51635">
    <property type="entry name" value="PNPLA"/>
    <property type="match status" value="1"/>
</dbReference>
<evidence type="ECO:0000256" key="4">
    <source>
        <dbReference type="PROSITE-ProRule" id="PRU01161"/>
    </source>
</evidence>
<protein>
    <submittedName>
        <fullName evidence="6">Patatin-like phospholipase family protein</fullName>
    </submittedName>
</protein>
<feature type="domain" description="PNPLA" evidence="5">
    <location>
        <begin position="5"/>
        <end position="190"/>
    </location>
</feature>
<dbReference type="RefSeq" id="WP_377822254.1">
    <property type="nucleotide sequence ID" value="NZ_JBHSWJ010000002.1"/>
</dbReference>
<dbReference type="Pfam" id="PF01734">
    <property type="entry name" value="Patatin"/>
    <property type="match status" value="1"/>
</dbReference>
<proteinExistence type="predicted"/>
<dbReference type="Gene3D" id="3.40.1090.10">
    <property type="entry name" value="Cytosolic phospholipase A2 catalytic domain"/>
    <property type="match status" value="2"/>
</dbReference>
<evidence type="ECO:0000256" key="3">
    <source>
        <dbReference type="ARBA" id="ARBA00023098"/>
    </source>
</evidence>
<dbReference type="Proteomes" id="UP001596356">
    <property type="component" value="Unassembled WGS sequence"/>
</dbReference>
<name>A0ABW2ASF1_9MICO</name>
<keyword evidence="7" id="KW-1185">Reference proteome</keyword>
<gene>
    <name evidence="6" type="ORF">ACFQBT_09575</name>
</gene>
<keyword evidence="2 4" id="KW-0442">Lipid degradation</keyword>
<dbReference type="InterPro" id="IPR016035">
    <property type="entry name" value="Acyl_Trfase/lysoPLipase"/>
</dbReference>
<organism evidence="6 7">
    <name type="scientific">Branchiibius cervicis</name>
    <dbReference type="NCBI Taxonomy" id="908252"/>
    <lineage>
        <taxon>Bacteria</taxon>
        <taxon>Bacillati</taxon>
        <taxon>Actinomycetota</taxon>
        <taxon>Actinomycetes</taxon>
        <taxon>Micrococcales</taxon>
        <taxon>Dermacoccaceae</taxon>
        <taxon>Branchiibius</taxon>
    </lineage>
</organism>
<comment type="caution">
    <text evidence="6">The sequence shown here is derived from an EMBL/GenBank/DDBJ whole genome shotgun (WGS) entry which is preliminary data.</text>
</comment>